<feature type="signal peptide" evidence="1">
    <location>
        <begin position="1"/>
        <end position="37"/>
    </location>
</feature>
<protein>
    <submittedName>
        <fullName evidence="2">Uncharacterized protein</fullName>
    </submittedName>
</protein>
<dbReference type="AlphaFoldDB" id="A0A5D0TVQ8"/>
<keyword evidence="1" id="KW-0732">Signal</keyword>
<reference evidence="2 3" key="1">
    <citation type="submission" date="2019-08" db="EMBL/GenBank/DDBJ databases">
        <title>Actinomadura sp. nov. CYP1-5 isolated from mountain soil.</title>
        <authorList>
            <person name="Songsumanus A."/>
            <person name="Kuncharoen N."/>
            <person name="Kudo T."/>
            <person name="Yuki M."/>
            <person name="Igarashi Y."/>
            <person name="Tanasupawat S."/>
        </authorList>
    </citation>
    <scope>NUCLEOTIDE SEQUENCE [LARGE SCALE GENOMIC DNA]</scope>
    <source>
        <strain evidence="2 3">GKU157</strain>
    </source>
</reference>
<proteinExistence type="predicted"/>
<accession>A0A5D0TVQ8</accession>
<dbReference type="OrthoDB" id="3658262at2"/>
<organism evidence="2 3">
    <name type="scientific">Actinomadura syzygii</name>
    <dbReference type="NCBI Taxonomy" id="1427538"/>
    <lineage>
        <taxon>Bacteria</taxon>
        <taxon>Bacillati</taxon>
        <taxon>Actinomycetota</taxon>
        <taxon>Actinomycetes</taxon>
        <taxon>Streptosporangiales</taxon>
        <taxon>Thermomonosporaceae</taxon>
        <taxon>Actinomadura</taxon>
    </lineage>
</organism>
<sequence>MNSLFSRSRTRKVARTTCTLATAVAALAITSTIPASASPTPGGTALRANHVVGVDARDAELTGKIHVKYSNGTTRTESSSMLSYFRDALAATGTGRVLQGHKFQQTMRTVYVTSLDTKDAARTGTIRVTYSNGAKETAPTKTLSYYRKALALSKAKRTGAHTFSEENMSCGTAWILVGEYYNNNTEPVVMYTGWESNTTAFSMAWHAIIYGPDYTYLYDAAPLVFTKSWSGSHHSHKAYPHGKWGATLFHGNAGGGSHVNLTNGASCWPGSDLTDIEYL</sequence>
<keyword evidence="3" id="KW-1185">Reference proteome</keyword>
<name>A0A5D0TVQ8_9ACTN</name>
<dbReference type="Proteomes" id="UP000322634">
    <property type="component" value="Unassembled WGS sequence"/>
</dbReference>
<dbReference type="EMBL" id="VSFF01000014">
    <property type="protein sequence ID" value="TYC09392.1"/>
    <property type="molecule type" value="Genomic_DNA"/>
</dbReference>
<feature type="chain" id="PRO_5022787226" evidence="1">
    <location>
        <begin position="38"/>
        <end position="279"/>
    </location>
</feature>
<comment type="caution">
    <text evidence="2">The sequence shown here is derived from an EMBL/GenBank/DDBJ whole genome shotgun (WGS) entry which is preliminary data.</text>
</comment>
<evidence type="ECO:0000256" key="1">
    <source>
        <dbReference type="SAM" id="SignalP"/>
    </source>
</evidence>
<dbReference type="RefSeq" id="WP_148354286.1">
    <property type="nucleotide sequence ID" value="NZ_JBHSBF010000024.1"/>
</dbReference>
<evidence type="ECO:0000313" key="2">
    <source>
        <dbReference type="EMBL" id="TYC09392.1"/>
    </source>
</evidence>
<evidence type="ECO:0000313" key="3">
    <source>
        <dbReference type="Proteomes" id="UP000322634"/>
    </source>
</evidence>
<gene>
    <name evidence="2" type="ORF">FXF65_34630</name>
</gene>